<feature type="transmembrane region" description="Helical" evidence="1">
    <location>
        <begin position="210"/>
        <end position="235"/>
    </location>
</feature>
<name>A0A183H7N7_9BILA</name>
<gene>
    <name evidence="3" type="ORF">OFLC_LOCUS3499</name>
</gene>
<dbReference type="InterPro" id="IPR040007">
    <property type="entry name" value="Tho2"/>
</dbReference>
<evidence type="ECO:0000256" key="1">
    <source>
        <dbReference type="SAM" id="Phobius"/>
    </source>
</evidence>
<evidence type="ECO:0000259" key="2">
    <source>
        <dbReference type="Pfam" id="PF16134"/>
    </source>
</evidence>
<dbReference type="GO" id="GO:0006406">
    <property type="term" value="P:mRNA export from nucleus"/>
    <property type="evidence" value="ECO:0007669"/>
    <property type="project" value="InterPro"/>
</dbReference>
<dbReference type="GO" id="GO:0000445">
    <property type="term" value="C:THO complex part of transcription export complex"/>
    <property type="evidence" value="ECO:0007669"/>
    <property type="project" value="TreeGrafter"/>
</dbReference>
<accession>A0A183H7N7</accession>
<evidence type="ECO:0000313" key="4">
    <source>
        <dbReference type="Proteomes" id="UP000267606"/>
    </source>
</evidence>
<evidence type="ECO:0000313" key="5">
    <source>
        <dbReference type="WBParaSite" id="OFLC_0000349801-mRNA-1"/>
    </source>
</evidence>
<dbReference type="AlphaFoldDB" id="A0A183H7N7"/>
<protein>
    <submittedName>
        <fullName evidence="5">THOC2_N domain-containing protein</fullName>
    </submittedName>
</protein>
<dbReference type="PANTHER" id="PTHR21597">
    <property type="entry name" value="THO2 PROTEIN"/>
    <property type="match status" value="1"/>
</dbReference>
<dbReference type="PANTHER" id="PTHR21597:SF0">
    <property type="entry name" value="THO COMPLEX SUBUNIT 2"/>
    <property type="match status" value="1"/>
</dbReference>
<dbReference type="GO" id="GO:0003729">
    <property type="term" value="F:mRNA binding"/>
    <property type="evidence" value="ECO:0007669"/>
    <property type="project" value="TreeGrafter"/>
</dbReference>
<organism evidence="5">
    <name type="scientific">Onchocerca flexuosa</name>
    <dbReference type="NCBI Taxonomy" id="387005"/>
    <lineage>
        <taxon>Eukaryota</taxon>
        <taxon>Metazoa</taxon>
        <taxon>Ecdysozoa</taxon>
        <taxon>Nematoda</taxon>
        <taxon>Chromadorea</taxon>
        <taxon>Rhabditida</taxon>
        <taxon>Spirurina</taxon>
        <taxon>Spiruromorpha</taxon>
        <taxon>Filarioidea</taxon>
        <taxon>Onchocercidae</taxon>
        <taxon>Onchocerca</taxon>
    </lineage>
</organism>
<evidence type="ECO:0000313" key="3">
    <source>
        <dbReference type="EMBL" id="VDO36731.1"/>
    </source>
</evidence>
<reference evidence="3 4" key="2">
    <citation type="submission" date="2018-11" db="EMBL/GenBank/DDBJ databases">
        <authorList>
            <consortium name="Pathogen Informatics"/>
        </authorList>
    </citation>
    <scope>NUCLEOTIDE SEQUENCE [LARGE SCALE GENOMIC DNA]</scope>
</reference>
<dbReference type="Proteomes" id="UP000267606">
    <property type="component" value="Unassembled WGS sequence"/>
</dbReference>
<reference evidence="5" key="1">
    <citation type="submission" date="2016-06" db="UniProtKB">
        <authorList>
            <consortium name="WormBaseParasite"/>
        </authorList>
    </citation>
    <scope>IDENTIFICATION</scope>
</reference>
<keyword evidence="1" id="KW-0812">Transmembrane</keyword>
<keyword evidence="1" id="KW-0472">Membrane</keyword>
<dbReference type="WBParaSite" id="OFLC_0000349801-mRNA-1">
    <property type="protein sequence ID" value="OFLC_0000349801-mRNA-1"/>
    <property type="gene ID" value="OFLC_0000349801"/>
</dbReference>
<feature type="domain" description="THO complex subunit 2 N-terminal" evidence="2">
    <location>
        <begin position="17"/>
        <end position="192"/>
    </location>
</feature>
<dbReference type="GO" id="GO:0006397">
    <property type="term" value="P:mRNA processing"/>
    <property type="evidence" value="ECO:0007669"/>
    <property type="project" value="InterPro"/>
</dbReference>
<sequence length="238" mass="27579">MGSTTEVLSPQTELLQICRQVIEGQLAPDVAYNIIRTLMKTIDNIPSLLVDVLAIVDLELSTEKKNEECRKYFLEFISHLTDRVVADDVLKCELDVLGANEQTTRSRVVKTKTRLFFKQVKFNLLREESEGYAKLITELLDNPSLTVSKALTRLYHLIGQFNLDPNRVIDIILECFESTLQRRKFFIDLLTEFKASGDDICNILGFKFTFYQVLFLFFIFLSNVFVFIRVFFYLAKSE</sequence>
<dbReference type="EMBL" id="UZAJ01002349">
    <property type="protein sequence ID" value="VDO36731.1"/>
    <property type="molecule type" value="Genomic_DNA"/>
</dbReference>
<keyword evidence="4" id="KW-1185">Reference proteome</keyword>
<proteinExistence type="predicted"/>
<keyword evidence="1" id="KW-1133">Transmembrane helix</keyword>
<dbReference type="Pfam" id="PF16134">
    <property type="entry name" value="THOC2_N"/>
    <property type="match status" value="1"/>
</dbReference>
<dbReference type="STRING" id="387005.A0A183H7N7"/>
<dbReference type="InterPro" id="IPR032302">
    <property type="entry name" value="THOC2_N"/>
</dbReference>